<accession>A0A9P0GBZ2</accession>
<dbReference type="GO" id="GO:0033328">
    <property type="term" value="F:peroxisome membrane targeting sequence binding"/>
    <property type="evidence" value="ECO:0007669"/>
    <property type="project" value="TreeGrafter"/>
</dbReference>
<comment type="similarity">
    <text evidence="1">Belongs to the peroxin-19 family.</text>
</comment>
<feature type="coiled-coil region" evidence="3">
    <location>
        <begin position="214"/>
        <end position="245"/>
    </location>
</feature>
<evidence type="ECO:0000256" key="4">
    <source>
        <dbReference type="SAM" id="MobiDB-lite"/>
    </source>
</evidence>
<evidence type="ECO:0000256" key="2">
    <source>
        <dbReference type="ARBA" id="ARBA00029688"/>
    </source>
</evidence>
<keyword evidence="3" id="KW-0175">Coiled coil</keyword>
<dbReference type="Pfam" id="PF04614">
    <property type="entry name" value="Pex19"/>
    <property type="match status" value="1"/>
</dbReference>
<dbReference type="OrthoDB" id="21292at2759"/>
<feature type="region of interest" description="Disordered" evidence="4">
    <location>
        <begin position="278"/>
        <end position="299"/>
    </location>
</feature>
<evidence type="ECO:0000313" key="6">
    <source>
        <dbReference type="Proteomes" id="UP001153636"/>
    </source>
</evidence>
<name>A0A9P0GBZ2_9CUCU</name>
<feature type="region of interest" description="Disordered" evidence="4">
    <location>
        <begin position="1"/>
        <end position="65"/>
    </location>
</feature>
<dbReference type="EMBL" id="OV651827">
    <property type="protein sequence ID" value="CAH1104002.1"/>
    <property type="molecule type" value="Genomic_DNA"/>
</dbReference>
<dbReference type="GO" id="GO:0045046">
    <property type="term" value="P:protein import into peroxisome membrane"/>
    <property type="evidence" value="ECO:0007669"/>
    <property type="project" value="TreeGrafter"/>
</dbReference>
<dbReference type="PANTHER" id="PTHR12774:SF2">
    <property type="entry name" value="PEROXISOMAL BIOGENESIS FACTOR 19"/>
    <property type="match status" value="1"/>
</dbReference>
<dbReference type="InterPro" id="IPR006708">
    <property type="entry name" value="Pex19"/>
</dbReference>
<dbReference type="GO" id="GO:0005778">
    <property type="term" value="C:peroxisomal membrane"/>
    <property type="evidence" value="ECO:0007669"/>
    <property type="project" value="TreeGrafter"/>
</dbReference>
<evidence type="ECO:0000313" key="5">
    <source>
        <dbReference type="EMBL" id="CAH1104002.1"/>
    </source>
</evidence>
<dbReference type="Gene3D" id="1.20.120.900">
    <property type="entry name" value="Pex19, mPTS binding domain"/>
    <property type="match status" value="1"/>
</dbReference>
<organism evidence="5 6">
    <name type="scientific">Psylliodes chrysocephalus</name>
    <dbReference type="NCBI Taxonomy" id="3402493"/>
    <lineage>
        <taxon>Eukaryota</taxon>
        <taxon>Metazoa</taxon>
        <taxon>Ecdysozoa</taxon>
        <taxon>Arthropoda</taxon>
        <taxon>Hexapoda</taxon>
        <taxon>Insecta</taxon>
        <taxon>Pterygota</taxon>
        <taxon>Neoptera</taxon>
        <taxon>Endopterygota</taxon>
        <taxon>Coleoptera</taxon>
        <taxon>Polyphaga</taxon>
        <taxon>Cucujiformia</taxon>
        <taxon>Chrysomeloidea</taxon>
        <taxon>Chrysomelidae</taxon>
        <taxon>Galerucinae</taxon>
        <taxon>Alticini</taxon>
        <taxon>Psylliodes</taxon>
    </lineage>
</organism>
<protein>
    <recommendedName>
        <fullName evidence="2">Peroxin-19</fullName>
    </recommendedName>
</protein>
<sequence length="299" mass="33245">MTDKKEETPKTSNTDDELSNLLDSALQDFTKIEKTQKDAKGSGEATGKEVSTSTGTQPDQDWSKDFIQQAASQFEENFATFLASADPNAQVTPEFIQQKLQQMAGKHNAAQQVLENPTQTTDTSSDFANSISQAIQSLNAGAEGLQAPINEEELMKMFTAGEGSGQENNLLPFMQGMMQGLLSKEVLGPSLEDFVKRLPEYIEKNKETLDKKDIDRYESQKKLMEEVLEELNKEQESDSEDIKKERFSKVLALMQKLQDYGQPPAELVGDLEAPFNFDQQGNPLNLPNQLQGNSDCSIM</sequence>
<keyword evidence="6" id="KW-1185">Reference proteome</keyword>
<dbReference type="PANTHER" id="PTHR12774">
    <property type="entry name" value="PEROXISOMAL BIOGENESIS FACTOR 19"/>
    <property type="match status" value="1"/>
</dbReference>
<dbReference type="Proteomes" id="UP001153636">
    <property type="component" value="Chromosome 15"/>
</dbReference>
<evidence type="ECO:0000256" key="3">
    <source>
        <dbReference type="SAM" id="Coils"/>
    </source>
</evidence>
<evidence type="ECO:0000256" key="1">
    <source>
        <dbReference type="ARBA" id="ARBA00006326"/>
    </source>
</evidence>
<gene>
    <name evidence="5" type="ORF">PSYICH_LOCUS5005</name>
</gene>
<proteinExistence type="inferred from homology"/>
<dbReference type="InterPro" id="IPR038322">
    <property type="entry name" value="Pex19_C_sf"/>
</dbReference>
<feature type="compositionally biased region" description="Polar residues" evidence="4">
    <location>
        <begin position="49"/>
        <end position="60"/>
    </location>
</feature>
<feature type="compositionally biased region" description="Basic and acidic residues" evidence="4">
    <location>
        <begin position="30"/>
        <end position="41"/>
    </location>
</feature>
<feature type="compositionally biased region" description="Low complexity" evidence="4">
    <location>
        <begin position="279"/>
        <end position="293"/>
    </location>
</feature>
<dbReference type="AlphaFoldDB" id="A0A9P0GBZ2"/>
<reference evidence="5" key="1">
    <citation type="submission" date="2022-01" db="EMBL/GenBank/DDBJ databases">
        <authorList>
            <person name="King R."/>
        </authorList>
    </citation>
    <scope>NUCLEOTIDE SEQUENCE</scope>
</reference>